<keyword evidence="3" id="KW-1185">Reference proteome</keyword>
<protein>
    <submittedName>
        <fullName evidence="2">Uncharacterized protein</fullName>
    </submittedName>
</protein>
<evidence type="ECO:0000313" key="3">
    <source>
        <dbReference type="Proteomes" id="UP000030645"/>
    </source>
</evidence>
<evidence type="ECO:0000256" key="1">
    <source>
        <dbReference type="SAM" id="MobiDB-lite"/>
    </source>
</evidence>
<feature type="compositionally biased region" description="Polar residues" evidence="1">
    <location>
        <begin position="20"/>
        <end position="29"/>
    </location>
</feature>
<accession>W9QSZ0</accession>
<dbReference type="eggNOG" id="ENOG502SYH4">
    <property type="taxonomic scope" value="Eukaryota"/>
</dbReference>
<sequence>MFKKSRQSSSLMMEFPQPTRPINSYVDDTSSSSSLNIIDDENMISDQYWQDKPAQHYYGAASETIRTAETSEEEEVDREDFEKILRSILTEINEKFPEKIRHQLNLEKILGQMMSTRKGSQENIVTCSTRGLEGTDDQIKEYLSQRLERFKIRTLDPTGEVVKDETKR</sequence>
<dbReference type="EMBL" id="KE343657">
    <property type="protein sequence ID" value="EXB37759.1"/>
    <property type="molecule type" value="Genomic_DNA"/>
</dbReference>
<dbReference type="AlphaFoldDB" id="W9QSZ0"/>
<gene>
    <name evidence="2" type="ORF">L484_013799</name>
</gene>
<name>W9QSZ0_9ROSA</name>
<organism evidence="2 3">
    <name type="scientific">Morus notabilis</name>
    <dbReference type="NCBI Taxonomy" id="981085"/>
    <lineage>
        <taxon>Eukaryota</taxon>
        <taxon>Viridiplantae</taxon>
        <taxon>Streptophyta</taxon>
        <taxon>Embryophyta</taxon>
        <taxon>Tracheophyta</taxon>
        <taxon>Spermatophyta</taxon>
        <taxon>Magnoliopsida</taxon>
        <taxon>eudicotyledons</taxon>
        <taxon>Gunneridae</taxon>
        <taxon>Pentapetalae</taxon>
        <taxon>rosids</taxon>
        <taxon>fabids</taxon>
        <taxon>Rosales</taxon>
        <taxon>Moraceae</taxon>
        <taxon>Moreae</taxon>
        <taxon>Morus</taxon>
    </lineage>
</organism>
<dbReference type="Proteomes" id="UP000030645">
    <property type="component" value="Unassembled WGS sequence"/>
</dbReference>
<reference evidence="3" key="1">
    <citation type="submission" date="2013-01" db="EMBL/GenBank/DDBJ databases">
        <title>Draft Genome Sequence of a Mulberry Tree, Morus notabilis C.K. Schneid.</title>
        <authorList>
            <person name="He N."/>
            <person name="Zhao S."/>
        </authorList>
    </citation>
    <scope>NUCLEOTIDE SEQUENCE</scope>
</reference>
<feature type="region of interest" description="Disordered" evidence="1">
    <location>
        <begin position="1"/>
        <end position="33"/>
    </location>
</feature>
<proteinExistence type="predicted"/>
<evidence type="ECO:0000313" key="2">
    <source>
        <dbReference type="EMBL" id="EXB37759.1"/>
    </source>
</evidence>